<reference evidence="2" key="4">
    <citation type="submission" date="2023-08" db="EMBL/GenBank/DDBJ databases">
        <authorList>
            <person name="Sun Q."/>
            <person name="Zhou Y."/>
        </authorList>
    </citation>
    <scope>NUCLEOTIDE SEQUENCE</scope>
    <source>
        <strain evidence="3">CGMCC 1.8884</strain>
        <strain evidence="2">CGMCC 1.8885</strain>
    </source>
</reference>
<reference evidence="2" key="2">
    <citation type="journal article" date="2014" name="Int. J. Syst. Evol. Microbiol.">
        <title>Complete genome sequence of Corynebacterium casei LMG S-19264T (=DSM 44701T), isolated from a smear-ripened cheese.</title>
        <authorList>
            <consortium name="US DOE Joint Genome Institute (JGI-PGF)"/>
            <person name="Walter F."/>
            <person name="Albersmeier A."/>
            <person name="Kalinowski J."/>
            <person name="Ruckert C."/>
        </authorList>
    </citation>
    <scope>NUCLEOTIDE SEQUENCE</scope>
    <source>
        <strain evidence="2">CGMCC 1.8885</strain>
    </source>
</reference>
<dbReference type="AlphaFoldDB" id="A0AAV4K4Z2"/>
<evidence type="ECO:0008006" key="6">
    <source>
        <dbReference type="Google" id="ProtNLM"/>
    </source>
</evidence>
<evidence type="ECO:0000313" key="4">
    <source>
        <dbReference type="Proteomes" id="UP000630135"/>
    </source>
</evidence>
<gene>
    <name evidence="3" type="ORF">GCM10008021_11820</name>
    <name evidence="2" type="ORF">GCM10010914_16640</name>
</gene>
<dbReference type="GeneID" id="59165976"/>
<comment type="caution">
    <text evidence="2">The sequence shown here is derived from an EMBL/GenBank/DDBJ whole genome shotgun (WGS) entry which is preliminary data.</text>
</comment>
<evidence type="ECO:0000313" key="5">
    <source>
        <dbReference type="Proteomes" id="UP000652720"/>
    </source>
</evidence>
<dbReference type="EMBL" id="BMLZ01000011">
    <property type="protein sequence ID" value="GGP29531.1"/>
    <property type="molecule type" value="Genomic_DNA"/>
</dbReference>
<evidence type="ECO:0000313" key="3">
    <source>
        <dbReference type="EMBL" id="GGP29531.1"/>
    </source>
</evidence>
<evidence type="ECO:0000313" key="2">
    <source>
        <dbReference type="EMBL" id="GGI83032.1"/>
    </source>
</evidence>
<dbReference type="Proteomes" id="UP000652720">
    <property type="component" value="Unassembled WGS sequence"/>
</dbReference>
<reference evidence="4" key="3">
    <citation type="journal article" date="2019" name="Int. J. Syst. Evol. Microbiol.">
        <title>The Global Catalogue of Microorganisms (GCM) 10K type strain sequencing project: providing services to taxonomists for standard genome sequencing and annotation.</title>
        <authorList>
            <consortium name="The Broad Institute Genomics Platform"/>
            <consortium name="The Broad Institute Genome Sequencing Center for Infectious Disease"/>
            <person name="Wu L."/>
            <person name="Ma J."/>
        </authorList>
    </citation>
    <scope>NUCLEOTIDE SEQUENCE [LARGE SCALE GENOMIC DNA]</scope>
    <source>
        <strain evidence="4">CGMCC 1.8884</strain>
    </source>
</reference>
<dbReference type="InterPro" id="IPR047928">
    <property type="entry name" value="Perm_prefix_1"/>
</dbReference>
<feature type="region of interest" description="Disordered" evidence="1">
    <location>
        <begin position="341"/>
        <end position="374"/>
    </location>
</feature>
<feature type="compositionally biased region" description="Low complexity" evidence="1">
    <location>
        <begin position="267"/>
        <end position="287"/>
    </location>
</feature>
<keyword evidence="4" id="KW-1185">Reference proteome</keyword>
<evidence type="ECO:0000256" key="1">
    <source>
        <dbReference type="SAM" id="MobiDB-lite"/>
    </source>
</evidence>
<organism evidence="2 5">
    <name type="scientific">Deinococcus wulumuqiensis</name>
    <dbReference type="NCBI Taxonomy" id="980427"/>
    <lineage>
        <taxon>Bacteria</taxon>
        <taxon>Thermotogati</taxon>
        <taxon>Deinococcota</taxon>
        <taxon>Deinococci</taxon>
        <taxon>Deinococcales</taxon>
        <taxon>Deinococcaceae</taxon>
        <taxon>Deinococcus</taxon>
    </lineage>
</organism>
<feature type="compositionally biased region" description="Basic and acidic residues" evidence="1">
    <location>
        <begin position="341"/>
        <end position="364"/>
    </location>
</feature>
<accession>A0AAV4K4Z2</accession>
<feature type="region of interest" description="Disordered" evidence="1">
    <location>
        <begin position="257"/>
        <end position="300"/>
    </location>
</feature>
<dbReference type="EMBL" id="BMMA01000013">
    <property type="protein sequence ID" value="GGI83032.1"/>
    <property type="molecule type" value="Genomic_DNA"/>
</dbReference>
<reference evidence="3" key="1">
    <citation type="journal article" date="2014" name="Int. J. Syst. Evol. Microbiol.">
        <title>Complete genome of a new Firmicutes species belonging to the dominant human colonic microbiota ('Ruminococcus bicirculans') reveals two chromosomes and a selective capacity to utilize plant glucans.</title>
        <authorList>
            <consortium name="NISC Comparative Sequencing Program"/>
            <person name="Wegmann U."/>
            <person name="Louis P."/>
            <person name="Goesmann A."/>
            <person name="Henrissat B."/>
            <person name="Duncan S.H."/>
            <person name="Flint H.J."/>
        </authorList>
    </citation>
    <scope>NUCLEOTIDE SEQUENCE</scope>
    <source>
        <strain evidence="3">CGMCC 1.8884</strain>
    </source>
</reference>
<name>A0AAV4K4Z2_9DEIO</name>
<proteinExistence type="predicted"/>
<dbReference type="RefSeq" id="WP_025566880.1">
    <property type="nucleotide sequence ID" value="NZ_BMLZ01000011.1"/>
</dbReference>
<dbReference type="Proteomes" id="UP000630135">
    <property type="component" value="Unassembled WGS sequence"/>
</dbReference>
<dbReference type="NCBIfam" id="NF038403">
    <property type="entry name" value="perm_prefix_1"/>
    <property type="match status" value="1"/>
</dbReference>
<protein>
    <recommendedName>
        <fullName evidence="6">DUF4824 family protein</fullName>
    </recommendedName>
</protein>
<sequence>MIRRLRGKKAPLTIDEYVHRATLGLPRAERLDAATELRAHLLERVAEYQAQGYAREEAEFLAVRGMGEVGEVRRGWGEYALLRKVGWGVLALLLVGTVARQFVGNQEAALITYGEPLLVNSFTNGGVLPNFYQSYKFKTPPKTRFVEVAWVGTHAAQRATLPASAGTEGQVFSSWPTWREWWKDRTPLPLADLPWREKCRDQQPVHVGLETSATAQAYEAWQAGKSTQTAITQTGSGPSMKVGLEIPNSNLRGVLWCSGLKPPPPSRSATSSGSGASSSKGAAVSGGTVEVRQSDGQGDGGRLRLGHWTLLYLFVQDSRATYKTGEQKVQGEAAMFIRATDDERPAPLPEMHYDRQHDTWDIREQPAQPKGDQP</sequence>